<keyword evidence="2" id="KW-0479">Metal-binding</keyword>
<keyword evidence="5" id="KW-0805">Transcription regulation</keyword>
<dbReference type="SMART" id="SM00717">
    <property type="entry name" value="SANT"/>
    <property type="match status" value="1"/>
</dbReference>
<keyword evidence="8" id="KW-0539">Nucleus</keyword>
<feature type="domain" description="Myb-like" evidence="11">
    <location>
        <begin position="207"/>
        <end position="250"/>
    </location>
</feature>
<evidence type="ECO:0000256" key="5">
    <source>
        <dbReference type="ARBA" id="ARBA00023015"/>
    </source>
</evidence>
<dbReference type="CDD" id="cd02335">
    <property type="entry name" value="ZZ_ADA2"/>
    <property type="match status" value="1"/>
</dbReference>
<feature type="compositionally biased region" description="Polar residues" evidence="10">
    <location>
        <begin position="590"/>
        <end position="600"/>
    </location>
</feature>
<dbReference type="Pfam" id="PF00249">
    <property type="entry name" value="Myb_DNA-binding"/>
    <property type="match status" value="1"/>
</dbReference>
<feature type="domain" description="ZZ-type" evidence="12">
    <location>
        <begin position="144"/>
        <end position="200"/>
    </location>
</feature>
<dbReference type="FunFam" id="1.10.10.60:FF:000115">
    <property type="entry name" value="Transcriptional adapter 2"/>
    <property type="match status" value="1"/>
</dbReference>
<evidence type="ECO:0000259" key="13">
    <source>
        <dbReference type="PROSITE" id="PS50934"/>
    </source>
</evidence>
<name>A0AAV6XXN3_9LAMI</name>
<dbReference type="PROSITE" id="PS50090">
    <property type="entry name" value="MYB_LIKE"/>
    <property type="match status" value="1"/>
</dbReference>
<reference evidence="15" key="1">
    <citation type="submission" date="2019-10" db="EMBL/GenBank/DDBJ databases">
        <authorList>
            <person name="Zhang R."/>
            <person name="Pan Y."/>
            <person name="Wang J."/>
            <person name="Ma R."/>
            <person name="Yu S."/>
        </authorList>
    </citation>
    <scope>NUCLEOTIDE SEQUENCE</scope>
    <source>
        <strain evidence="15">LA-IB0</strain>
        <tissue evidence="15">Leaf</tissue>
    </source>
</reference>
<keyword evidence="3 9" id="KW-0863">Zinc-finger</keyword>
<sequence length="728" mass="82247">MANNNNNNKAGNLNIVYERRNRATDAAEAAAVAAIADIAANTANVAPMPVAGDFAGHGSVISDEWALQEPPTVLISATPMAPISFTDLDQTKSDTDATTRFPVMRQLRQPETHLRRRHRTRRRRATQNVDNNETATPGITDGKKASYHCNYCNKDISGKIRMKCAICSDFDLCVECFSVGAEVYPHKSNHAYRVMDNLAFPLICEDWNVDEEMLLLEGLEMYGFCNWNEVAIHVATKSKSECIDHYNKIYMNSPCFPLPDMSHVMGKNREELLEMVREQSEIKKGAIPSGEIDGKEESSFPARIKVEYQREEGPVGHSSASVSSGAPEGYGYGKMSTRAGKRASNFIPSEDDLDAMKVEDMGIGEKEPMMSNNEEVSMKELSGYNPKRHEFDIEYDNDAEQLLADMEFKETDTAVERELKLRVLRIYSKRLKEEIGLMKLKHQRCVFGLSFNQRKELGHLGFLNASEALPFVNLLGASGHVHHYVRLDERNQRKDFIMERNLLYPDPFEKDLTLEERELCHRYRVFMRFHSKEEHRELLRTLVEERRILKRIQNLQEARAAGCRTSADCERYIEQKMKREMEENAHQVKESSQVGPSGTYLQGIDHNNKGEQQPSSIGSNRSRNVLDIGGKDSDSSSIHKRLASSADSDNWDVAGFVGADLLSEADKKLCSEIRILPTHYLNMQETMTMGIINGNITKKSDSHGLFNVDPSKVDKVYDMLVKKGIAPA</sequence>
<dbReference type="Gene3D" id="3.30.60.90">
    <property type="match status" value="1"/>
</dbReference>
<dbReference type="CDD" id="cd00167">
    <property type="entry name" value="SANT"/>
    <property type="match status" value="1"/>
</dbReference>
<dbReference type="SMART" id="SM00291">
    <property type="entry name" value="ZnF_ZZ"/>
    <property type="match status" value="1"/>
</dbReference>
<dbReference type="AlphaFoldDB" id="A0AAV6XXN3"/>
<dbReference type="PROSITE" id="PS01357">
    <property type="entry name" value="ZF_ZZ_1"/>
    <property type="match status" value="1"/>
</dbReference>
<dbReference type="GO" id="GO:0008270">
    <property type="term" value="F:zinc ion binding"/>
    <property type="evidence" value="ECO:0007669"/>
    <property type="project" value="UniProtKB-KW"/>
</dbReference>
<dbReference type="InterPro" id="IPR007526">
    <property type="entry name" value="SWIRM"/>
</dbReference>
<evidence type="ECO:0000256" key="10">
    <source>
        <dbReference type="SAM" id="MobiDB-lite"/>
    </source>
</evidence>
<evidence type="ECO:0000259" key="12">
    <source>
        <dbReference type="PROSITE" id="PS50135"/>
    </source>
</evidence>
<keyword evidence="7" id="KW-0804">Transcription</keyword>
<comment type="caution">
    <text evidence="15">The sequence shown here is derived from an EMBL/GenBank/DDBJ whole genome shotgun (WGS) entry which is preliminary data.</text>
</comment>
<dbReference type="Proteomes" id="UP000826271">
    <property type="component" value="Unassembled WGS sequence"/>
</dbReference>
<evidence type="ECO:0000256" key="7">
    <source>
        <dbReference type="ARBA" id="ARBA00023163"/>
    </source>
</evidence>
<dbReference type="GO" id="GO:0006338">
    <property type="term" value="P:chromatin remodeling"/>
    <property type="evidence" value="ECO:0007669"/>
    <property type="project" value="TreeGrafter"/>
</dbReference>
<feature type="region of interest" description="Disordered" evidence="10">
    <location>
        <begin position="581"/>
        <end position="644"/>
    </location>
</feature>
<dbReference type="SUPFAM" id="SSF57850">
    <property type="entry name" value="RING/U-box"/>
    <property type="match status" value="1"/>
</dbReference>
<dbReference type="GO" id="GO:0005634">
    <property type="term" value="C:nucleus"/>
    <property type="evidence" value="ECO:0007669"/>
    <property type="project" value="UniProtKB-SubCell"/>
</dbReference>
<evidence type="ECO:0000313" key="15">
    <source>
        <dbReference type="EMBL" id="KAG8387183.1"/>
    </source>
</evidence>
<dbReference type="InterPro" id="IPR043145">
    <property type="entry name" value="Znf_ZZ_sf"/>
</dbReference>
<comment type="subcellular location">
    <subcellularLocation>
        <location evidence="1">Nucleus</location>
    </subcellularLocation>
</comment>
<dbReference type="PROSITE" id="PS50135">
    <property type="entry name" value="ZF_ZZ_2"/>
    <property type="match status" value="1"/>
</dbReference>
<keyword evidence="16" id="KW-1185">Reference proteome</keyword>
<dbReference type="SUPFAM" id="SSF46689">
    <property type="entry name" value="Homeodomain-like"/>
    <property type="match status" value="2"/>
</dbReference>
<gene>
    <name evidence="15" type="ORF">BUALT_Bualt03G0226800</name>
</gene>
<feature type="compositionally biased region" description="Polar residues" evidence="10">
    <location>
        <begin position="610"/>
        <end position="623"/>
    </location>
</feature>
<evidence type="ECO:0008006" key="17">
    <source>
        <dbReference type="Google" id="ProtNLM"/>
    </source>
</evidence>
<dbReference type="InterPro" id="IPR000433">
    <property type="entry name" value="Znf_ZZ"/>
</dbReference>
<dbReference type="PANTHER" id="PTHR12374:SF20">
    <property type="entry name" value="TRANSCRIPTIONAL ADAPTER 2-ALPHA"/>
    <property type="match status" value="1"/>
</dbReference>
<proteinExistence type="predicted"/>
<evidence type="ECO:0000313" key="16">
    <source>
        <dbReference type="Proteomes" id="UP000826271"/>
    </source>
</evidence>
<evidence type="ECO:0000256" key="4">
    <source>
        <dbReference type="ARBA" id="ARBA00022833"/>
    </source>
</evidence>
<evidence type="ECO:0000256" key="2">
    <source>
        <dbReference type="ARBA" id="ARBA00022723"/>
    </source>
</evidence>
<dbReference type="InterPro" id="IPR017884">
    <property type="entry name" value="SANT_dom"/>
</dbReference>
<dbReference type="GO" id="GO:0003677">
    <property type="term" value="F:DNA binding"/>
    <property type="evidence" value="ECO:0007669"/>
    <property type="project" value="UniProtKB-KW"/>
</dbReference>
<dbReference type="Gene3D" id="1.10.10.60">
    <property type="entry name" value="Homeodomain-like"/>
    <property type="match status" value="1"/>
</dbReference>
<dbReference type="InterPro" id="IPR036388">
    <property type="entry name" value="WH-like_DNA-bd_sf"/>
</dbReference>
<dbReference type="Pfam" id="PF25299">
    <property type="entry name" value="ZZ_ADA2"/>
    <property type="match status" value="1"/>
</dbReference>
<evidence type="ECO:0000259" key="14">
    <source>
        <dbReference type="PROSITE" id="PS51293"/>
    </source>
</evidence>
<dbReference type="GO" id="GO:0003713">
    <property type="term" value="F:transcription coactivator activity"/>
    <property type="evidence" value="ECO:0007669"/>
    <property type="project" value="TreeGrafter"/>
</dbReference>
<accession>A0AAV6XXN3</accession>
<dbReference type="PROSITE" id="PS50934">
    <property type="entry name" value="SWIRM"/>
    <property type="match status" value="1"/>
</dbReference>
<evidence type="ECO:0000256" key="6">
    <source>
        <dbReference type="ARBA" id="ARBA00023125"/>
    </source>
</evidence>
<dbReference type="InterPro" id="IPR001005">
    <property type="entry name" value="SANT/Myb"/>
</dbReference>
<dbReference type="Gene3D" id="1.10.10.10">
    <property type="entry name" value="Winged helix-like DNA-binding domain superfamily/Winged helix DNA-binding domain"/>
    <property type="match status" value="1"/>
</dbReference>
<evidence type="ECO:0000256" key="8">
    <source>
        <dbReference type="ARBA" id="ARBA00023242"/>
    </source>
</evidence>
<dbReference type="FunFam" id="1.10.10.10:FF:000087">
    <property type="entry name" value="Transcriptional adapter 2"/>
    <property type="match status" value="1"/>
</dbReference>
<dbReference type="PANTHER" id="PTHR12374">
    <property type="entry name" value="TRANSCRIPTIONAL ADAPTOR 2 ADA2 -RELATED"/>
    <property type="match status" value="1"/>
</dbReference>
<evidence type="ECO:0000256" key="3">
    <source>
        <dbReference type="ARBA" id="ARBA00022771"/>
    </source>
</evidence>
<dbReference type="InterPro" id="IPR055141">
    <property type="entry name" value="TADA2A_B-like_dom"/>
</dbReference>
<dbReference type="FunFam" id="3.30.60.90:FF:000013">
    <property type="entry name" value="Transcriptional adapter"/>
    <property type="match status" value="1"/>
</dbReference>
<dbReference type="GO" id="GO:0003682">
    <property type="term" value="F:chromatin binding"/>
    <property type="evidence" value="ECO:0007669"/>
    <property type="project" value="TreeGrafter"/>
</dbReference>
<keyword evidence="6" id="KW-0238">DNA-binding</keyword>
<dbReference type="InterPro" id="IPR041983">
    <property type="entry name" value="ADA2-like_ZZ"/>
</dbReference>
<evidence type="ECO:0000256" key="1">
    <source>
        <dbReference type="ARBA" id="ARBA00004123"/>
    </source>
</evidence>
<evidence type="ECO:0000259" key="11">
    <source>
        <dbReference type="PROSITE" id="PS50090"/>
    </source>
</evidence>
<dbReference type="PROSITE" id="PS51293">
    <property type="entry name" value="SANT"/>
    <property type="match status" value="1"/>
</dbReference>
<feature type="domain" description="SANT" evidence="14">
    <location>
        <begin position="202"/>
        <end position="254"/>
    </location>
</feature>
<dbReference type="InterPro" id="IPR009057">
    <property type="entry name" value="Homeodomain-like_sf"/>
</dbReference>
<keyword evidence="4" id="KW-0862">Zinc</keyword>
<dbReference type="EMBL" id="WHWC01000003">
    <property type="protein sequence ID" value="KAG8387183.1"/>
    <property type="molecule type" value="Genomic_DNA"/>
</dbReference>
<dbReference type="GO" id="GO:0006357">
    <property type="term" value="P:regulation of transcription by RNA polymerase II"/>
    <property type="evidence" value="ECO:0007669"/>
    <property type="project" value="TreeGrafter"/>
</dbReference>
<organism evidence="15 16">
    <name type="scientific">Buddleja alternifolia</name>
    <dbReference type="NCBI Taxonomy" id="168488"/>
    <lineage>
        <taxon>Eukaryota</taxon>
        <taxon>Viridiplantae</taxon>
        <taxon>Streptophyta</taxon>
        <taxon>Embryophyta</taxon>
        <taxon>Tracheophyta</taxon>
        <taxon>Spermatophyta</taxon>
        <taxon>Magnoliopsida</taxon>
        <taxon>eudicotyledons</taxon>
        <taxon>Gunneridae</taxon>
        <taxon>Pentapetalae</taxon>
        <taxon>asterids</taxon>
        <taxon>lamiids</taxon>
        <taxon>Lamiales</taxon>
        <taxon>Scrophulariaceae</taxon>
        <taxon>Buddlejeae</taxon>
        <taxon>Buddleja</taxon>
    </lineage>
</organism>
<dbReference type="Pfam" id="PF22941">
    <property type="entry name" value="TADA2A-like_3rd"/>
    <property type="match status" value="1"/>
</dbReference>
<evidence type="ECO:0000256" key="9">
    <source>
        <dbReference type="PROSITE-ProRule" id="PRU00228"/>
    </source>
</evidence>
<protein>
    <recommendedName>
        <fullName evidence="17">Transcriptional adapter</fullName>
    </recommendedName>
</protein>
<feature type="domain" description="SWIRM" evidence="13">
    <location>
        <begin position="642"/>
        <end position="728"/>
    </location>
</feature>